<dbReference type="AlphaFoldDB" id="A0A6N9Q1V7"/>
<evidence type="ECO:0000313" key="6">
    <source>
        <dbReference type="EMBL" id="NBI28184.1"/>
    </source>
</evidence>
<dbReference type="PANTHER" id="PTHR11048:SF5">
    <property type="entry name" value="DECAPRENYL-PHOSPHATE PHOSPHORIBOSYLTRANSFERASE"/>
    <property type="match status" value="1"/>
</dbReference>
<dbReference type="PANTHER" id="PTHR11048">
    <property type="entry name" value="PRENYLTRANSFERASES"/>
    <property type="match status" value="1"/>
</dbReference>
<accession>A0A6N9Q1V7</accession>
<dbReference type="OrthoDB" id="9803632at2"/>
<feature type="transmembrane region" description="Helical" evidence="5">
    <location>
        <begin position="174"/>
        <end position="191"/>
    </location>
</feature>
<dbReference type="EC" id="2.4.2.45" evidence="6"/>
<proteinExistence type="predicted"/>
<sequence length="308" mass="35536">MLQIDQEIEKNYDIVTLSVIKHFIQLLRIHQWPKNLFVFSGLLLAMKDVNLNMVLVSFLAFFLFCCISSSVYIVNDIADIKKDSLHPVKRLRPLPSGKIKIRHAFLVFLVLSSFTLLFSFQLNLYFGIIISSYFLLNLFYSFKLKDIVIVDVLIISIGFVLRSISGFLALGVDISIWLILSIAFLTMFLGLNKRKKEIIRLAENSKKHRKNLNDYSIALINEILPMLTACTIISYSFYIIYDVNSRYMLVTIPIVLYGILRYQYLTNQTEHGESPDLVLLRDKPIIFIMILWLLVHISISLGSAILEL</sequence>
<evidence type="ECO:0000256" key="5">
    <source>
        <dbReference type="SAM" id="Phobius"/>
    </source>
</evidence>
<dbReference type="GO" id="GO:0016757">
    <property type="term" value="F:glycosyltransferase activity"/>
    <property type="evidence" value="ECO:0007669"/>
    <property type="project" value="UniProtKB-KW"/>
</dbReference>
<feature type="transmembrane region" description="Helical" evidence="5">
    <location>
        <begin position="285"/>
        <end position="306"/>
    </location>
</feature>
<feature type="transmembrane region" description="Helical" evidence="5">
    <location>
        <begin position="147"/>
        <end position="168"/>
    </location>
</feature>
<dbReference type="InterPro" id="IPR039653">
    <property type="entry name" value="Prenyltransferase"/>
</dbReference>
<reference evidence="6 7" key="1">
    <citation type="submission" date="2019-01" db="EMBL/GenBank/DDBJ databases">
        <title>Chengkuizengella sp. nov., isolated from deep-sea sediment of East Pacific Ocean.</title>
        <authorList>
            <person name="Yang J."/>
            <person name="Lai Q."/>
            <person name="Shao Z."/>
        </authorList>
    </citation>
    <scope>NUCLEOTIDE SEQUENCE [LARGE SCALE GENOMIC DNA]</scope>
    <source>
        <strain evidence="6 7">YPA3-1-1</strain>
    </source>
</reference>
<dbReference type="Proteomes" id="UP000448943">
    <property type="component" value="Unassembled WGS sequence"/>
</dbReference>
<dbReference type="NCBIfam" id="NF008977">
    <property type="entry name" value="PRK12324.1-2"/>
    <property type="match status" value="1"/>
</dbReference>
<evidence type="ECO:0000313" key="7">
    <source>
        <dbReference type="Proteomes" id="UP000448943"/>
    </source>
</evidence>
<dbReference type="InterPro" id="IPR000537">
    <property type="entry name" value="UbiA_prenyltransferase"/>
</dbReference>
<dbReference type="GO" id="GO:0009247">
    <property type="term" value="P:glycolipid biosynthetic process"/>
    <property type="evidence" value="ECO:0007669"/>
    <property type="project" value="TreeGrafter"/>
</dbReference>
<keyword evidence="4 5" id="KW-0472">Membrane</keyword>
<dbReference type="InterPro" id="IPR044878">
    <property type="entry name" value="UbiA_sf"/>
</dbReference>
<organism evidence="6 7">
    <name type="scientific">Chengkuizengella marina</name>
    <dbReference type="NCBI Taxonomy" id="2507566"/>
    <lineage>
        <taxon>Bacteria</taxon>
        <taxon>Bacillati</taxon>
        <taxon>Bacillota</taxon>
        <taxon>Bacilli</taxon>
        <taxon>Bacillales</taxon>
        <taxon>Paenibacillaceae</taxon>
        <taxon>Chengkuizengella</taxon>
    </lineage>
</organism>
<dbReference type="GO" id="GO:0005886">
    <property type="term" value="C:plasma membrane"/>
    <property type="evidence" value="ECO:0007669"/>
    <property type="project" value="TreeGrafter"/>
</dbReference>
<comment type="subcellular location">
    <subcellularLocation>
        <location evidence="1">Membrane</location>
        <topology evidence="1">Multi-pass membrane protein</topology>
    </subcellularLocation>
</comment>
<protein>
    <submittedName>
        <fullName evidence="6">Decaprenyl-phosphate phosphoribosyltransferase</fullName>
        <ecNumber evidence="6">2.4.2.45</ecNumber>
    </submittedName>
</protein>
<name>A0A6N9Q1V7_9BACL</name>
<evidence type="ECO:0000256" key="1">
    <source>
        <dbReference type="ARBA" id="ARBA00004141"/>
    </source>
</evidence>
<feature type="transmembrane region" description="Helical" evidence="5">
    <location>
        <begin position="53"/>
        <end position="78"/>
    </location>
</feature>
<dbReference type="Gene3D" id="1.10.357.140">
    <property type="entry name" value="UbiA prenyltransferase"/>
    <property type="match status" value="1"/>
</dbReference>
<keyword evidence="6" id="KW-0808">Transferase</keyword>
<dbReference type="EMBL" id="SIJB01000012">
    <property type="protein sequence ID" value="NBI28184.1"/>
    <property type="molecule type" value="Genomic_DNA"/>
</dbReference>
<keyword evidence="3 5" id="KW-1133">Transmembrane helix</keyword>
<keyword evidence="7" id="KW-1185">Reference proteome</keyword>
<evidence type="ECO:0000256" key="3">
    <source>
        <dbReference type="ARBA" id="ARBA00022989"/>
    </source>
</evidence>
<comment type="caution">
    <text evidence="6">The sequence shown here is derived from an EMBL/GenBank/DDBJ whole genome shotgun (WGS) entry which is preliminary data.</text>
</comment>
<evidence type="ECO:0000256" key="4">
    <source>
        <dbReference type="ARBA" id="ARBA00023136"/>
    </source>
</evidence>
<feature type="transmembrane region" description="Helical" evidence="5">
    <location>
        <begin position="124"/>
        <end position="140"/>
    </location>
</feature>
<dbReference type="Pfam" id="PF01040">
    <property type="entry name" value="UbiA"/>
    <property type="match status" value="1"/>
</dbReference>
<dbReference type="CDD" id="cd13963">
    <property type="entry name" value="PT_UbiA_2"/>
    <property type="match status" value="1"/>
</dbReference>
<dbReference type="GO" id="GO:0016765">
    <property type="term" value="F:transferase activity, transferring alkyl or aryl (other than methyl) groups"/>
    <property type="evidence" value="ECO:0007669"/>
    <property type="project" value="InterPro"/>
</dbReference>
<gene>
    <name evidence="6" type="ORF">ERL59_04335</name>
</gene>
<keyword evidence="2 5" id="KW-0812">Transmembrane</keyword>
<evidence type="ECO:0000256" key="2">
    <source>
        <dbReference type="ARBA" id="ARBA00022692"/>
    </source>
</evidence>
<keyword evidence="6" id="KW-0328">Glycosyltransferase</keyword>
<feature type="transmembrane region" description="Helical" evidence="5">
    <location>
        <begin position="212"/>
        <end position="241"/>
    </location>
</feature>